<reference evidence="1 2" key="1">
    <citation type="submission" date="2016-10" db="EMBL/GenBank/DDBJ databases">
        <title>Evaluation of Human, Animal and Environmental Mycobacterium chelonae Isolates by Core Genome Phylogenomic Analysis, Targeted Gene Comparison, and Anti-microbial Susceptibility Patterns: A Tale of Mistaken Identities.</title>
        <authorList>
            <person name="Fogelson S.B."/>
            <person name="Camus A.C."/>
            <person name="Lorenz W."/>
            <person name="Vasireddy R."/>
            <person name="Vasireddy S."/>
            <person name="Smith T."/>
            <person name="Brown-Elliott B.A."/>
            <person name="Wallace R.J.Jr."/>
            <person name="Hasan N.A."/>
            <person name="Reischl U."/>
            <person name="Sanchez S."/>
        </authorList>
    </citation>
    <scope>NUCLEOTIDE SEQUENCE [LARGE SCALE GENOMIC DNA]</scope>
    <source>
        <strain evidence="1 2">24999</strain>
    </source>
</reference>
<comment type="caution">
    <text evidence="1">The sequence shown here is derived from an EMBL/GenBank/DDBJ whole genome shotgun (WGS) entry which is preliminary data.</text>
</comment>
<dbReference type="STRING" id="1908205.BKG60_05525"/>
<dbReference type="Proteomes" id="UP000179636">
    <property type="component" value="Unassembled WGS sequence"/>
</dbReference>
<dbReference type="EMBL" id="MLHV01000006">
    <property type="protein sequence ID" value="OHU01540.1"/>
    <property type="molecule type" value="Genomic_DNA"/>
</dbReference>
<name>A0A1Q9WFF0_9MYCO</name>
<protein>
    <submittedName>
        <fullName evidence="1">Plasmid maintenance system killer protein</fullName>
    </submittedName>
</protein>
<dbReference type="InterPro" id="IPR035093">
    <property type="entry name" value="RelE/ParE_toxin_dom_sf"/>
</dbReference>
<dbReference type="AlphaFoldDB" id="A0A1Q9WFF0"/>
<dbReference type="RefSeq" id="WP_070944426.1">
    <property type="nucleotide sequence ID" value="NZ_MLCL01000023.1"/>
</dbReference>
<evidence type="ECO:0000313" key="2">
    <source>
        <dbReference type="Proteomes" id="UP000179636"/>
    </source>
</evidence>
<organism evidence="1 2">
    <name type="scientific">Mycobacterium syngnathidarum</name>
    <dbReference type="NCBI Taxonomy" id="1908205"/>
    <lineage>
        <taxon>Bacteria</taxon>
        <taxon>Bacillati</taxon>
        <taxon>Actinomycetota</taxon>
        <taxon>Actinomycetes</taxon>
        <taxon>Mycobacteriales</taxon>
        <taxon>Mycobacteriaceae</taxon>
        <taxon>Mycobacterium</taxon>
    </lineage>
</organism>
<dbReference type="OrthoDB" id="3478674at2"/>
<sequence length="98" mass="11551">MELRYADNELERRCTDERYMQRKLGAQMAKALRLRINELRQVSEMGDLLFLAGRWEAMSADRIGQWSGRLTGNWRLIVEPVDEAITVLVVEIVDYHKR</sequence>
<gene>
    <name evidence="1" type="ORF">BKG61_08480</name>
</gene>
<dbReference type="SUPFAM" id="SSF143011">
    <property type="entry name" value="RelE-like"/>
    <property type="match status" value="1"/>
</dbReference>
<keyword evidence="2" id="KW-1185">Reference proteome</keyword>
<evidence type="ECO:0000313" key="1">
    <source>
        <dbReference type="EMBL" id="OHU01540.1"/>
    </source>
</evidence>
<accession>A0A1Q9WFF0</accession>
<proteinExistence type="predicted"/>
<accession>A0A1S1K6N3</accession>
<dbReference type="Gene3D" id="3.30.2310.20">
    <property type="entry name" value="RelE-like"/>
    <property type="match status" value="1"/>
</dbReference>